<evidence type="ECO:0000256" key="1">
    <source>
        <dbReference type="SAM" id="MobiDB-lite"/>
    </source>
</evidence>
<dbReference type="EMBL" id="FQ790354">
    <property type="protein sequence ID" value="CCD55434.1"/>
    <property type="molecule type" value="Genomic_DNA"/>
</dbReference>
<dbReference type="AlphaFoldDB" id="G2YUY6"/>
<sequence length="54" mass="6120">MWRNTKLGSGEQPSQSVPVGTEMRMSGFDPLPQGSIIFSWRVIDSSAMKHKRRN</sequence>
<evidence type="ECO:0000313" key="3">
    <source>
        <dbReference type="Proteomes" id="UP000008177"/>
    </source>
</evidence>
<accession>G2YUY6</accession>
<organism evidence="2 3">
    <name type="scientific">Botryotinia fuckeliana (strain T4)</name>
    <name type="common">Noble rot fungus</name>
    <name type="synonym">Botrytis cinerea</name>
    <dbReference type="NCBI Taxonomy" id="999810"/>
    <lineage>
        <taxon>Eukaryota</taxon>
        <taxon>Fungi</taxon>
        <taxon>Dikarya</taxon>
        <taxon>Ascomycota</taxon>
        <taxon>Pezizomycotina</taxon>
        <taxon>Leotiomycetes</taxon>
        <taxon>Helotiales</taxon>
        <taxon>Sclerotiniaceae</taxon>
        <taxon>Botrytis</taxon>
    </lineage>
</organism>
<protein>
    <submittedName>
        <fullName evidence="2">Uncharacterized protein</fullName>
    </submittedName>
</protein>
<gene>
    <name evidence="2" type="ORF">BofuT4_uP158300.1</name>
</gene>
<reference evidence="3" key="1">
    <citation type="journal article" date="2011" name="PLoS Genet.">
        <title>Genomic analysis of the necrotrophic fungal pathogens Sclerotinia sclerotiorum and Botrytis cinerea.</title>
        <authorList>
            <person name="Amselem J."/>
            <person name="Cuomo C.A."/>
            <person name="van Kan J.A."/>
            <person name="Viaud M."/>
            <person name="Benito E.P."/>
            <person name="Couloux A."/>
            <person name="Coutinho P.M."/>
            <person name="de Vries R.P."/>
            <person name="Dyer P.S."/>
            <person name="Fillinger S."/>
            <person name="Fournier E."/>
            <person name="Gout L."/>
            <person name="Hahn M."/>
            <person name="Kohn L."/>
            <person name="Lapalu N."/>
            <person name="Plummer K.M."/>
            <person name="Pradier J.M."/>
            <person name="Quevillon E."/>
            <person name="Sharon A."/>
            <person name="Simon A."/>
            <person name="ten Have A."/>
            <person name="Tudzynski B."/>
            <person name="Tudzynski P."/>
            <person name="Wincker P."/>
            <person name="Andrew M."/>
            <person name="Anthouard V."/>
            <person name="Beever R.E."/>
            <person name="Beffa R."/>
            <person name="Benoit I."/>
            <person name="Bouzid O."/>
            <person name="Brault B."/>
            <person name="Chen Z."/>
            <person name="Choquer M."/>
            <person name="Collemare J."/>
            <person name="Cotton P."/>
            <person name="Danchin E.G."/>
            <person name="Da Silva C."/>
            <person name="Gautier A."/>
            <person name="Giraud C."/>
            <person name="Giraud T."/>
            <person name="Gonzalez C."/>
            <person name="Grossetete S."/>
            <person name="Guldener U."/>
            <person name="Henrissat B."/>
            <person name="Howlett B.J."/>
            <person name="Kodira C."/>
            <person name="Kretschmer M."/>
            <person name="Lappartient A."/>
            <person name="Leroch M."/>
            <person name="Levis C."/>
            <person name="Mauceli E."/>
            <person name="Neuveglise C."/>
            <person name="Oeser B."/>
            <person name="Pearson M."/>
            <person name="Poulain J."/>
            <person name="Poussereau N."/>
            <person name="Quesneville H."/>
            <person name="Rascle C."/>
            <person name="Schumacher J."/>
            <person name="Segurens B."/>
            <person name="Sexton A."/>
            <person name="Silva E."/>
            <person name="Sirven C."/>
            <person name="Soanes D.M."/>
            <person name="Talbot N.J."/>
            <person name="Templeton M."/>
            <person name="Yandava C."/>
            <person name="Yarden O."/>
            <person name="Zeng Q."/>
            <person name="Rollins J.A."/>
            <person name="Lebrun M.H."/>
            <person name="Dickman M."/>
        </authorList>
    </citation>
    <scope>NUCLEOTIDE SEQUENCE [LARGE SCALE GENOMIC DNA]</scope>
    <source>
        <strain evidence="3">T4</strain>
    </source>
</reference>
<dbReference type="Proteomes" id="UP000008177">
    <property type="component" value="Unplaced contigs"/>
</dbReference>
<proteinExistence type="predicted"/>
<evidence type="ECO:0000313" key="2">
    <source>
        <dbReference type="EMBL" id="CCD55434.1"/>
    </source>
</evidence>
<name>G2YUY6_BOTF4</name>
<feature type="region of interest" description="Disordered" evidence="1">
    <location>
        <begin position="1"/>
        <end position="26"/>
    </location>
</feature>
<dbReference type="InParanoid" id="G2YUY6"/>
<dbReference type="HOGENOM" id="CLU_3050112_0_0_1"/>